<evidence type="ECO:0000256" key="1">
    <source>
        <dbReference type="ARBA" id="ARBA00022723"/>
    </source>
</evidence>
<feature type="region of interest" description="Disordered" evidence="5">
    <location>
        <begin position="370"/>
        <end position="438"/>
    </location>
</feature>
<evidence type="ECO:0000256" key="2">
    <source>
        <dbReference type="ARBA" id="ARBA00022771"/>
    </source>
</evidence>
<keyword evidence="3" id="KW-0862">Zinc</keyword>
<keyword evidence="6" id="KW-0472">Membrane</keyword>
<keyword evidence="6" id="KW-0812">Transmembrane</keyword>
<name>A0A4V1IPP1_9FUNG</name>
<dbReference type="Pfam" id="PF13639">
    <property type="entry name" value="zf-RING_2"/>
    <property type="match status" value="1"/>
</dbReference>
<dbReference type="SUPFAM" id="SSF57850">
    <property type="entry name" value="RING/U-box"/>
    <property type="match status" value="1"/>
</dbReference>
<feature type="domain" description="RING-type" evidence="7">
    <location>
        <begin position="449"/>
        <end position="491"/>
    </location>
</feature>
<organism evidence="8 9">
    <name type="scientific">Blyttiomyces helicus</name>
    <dbReference type="NCBI Taxonomy" id="388810"/>
    <lineage>
        <taxon>Eukaryota</taxon>
        <taxon>Fungi</taxon>
        <taxon>Fungi incertae sedis</taxon>
        <taxon>Chytridiomycota</taxon>
        <taxon>Chytridiomycota incertae sedis</taxon>
        <taxon>Chytridiomycetes</taxon>
        <taxon>Chytridiomycetes incertae sedis</taxon>
        <taxon>Blyttiomyces</taxon>
    </lineage>
</organism>
<keyword evidence="6" id="KW-1133">Transmembrane helix</keyword>
<dbReference type="PANTHER" id="PTHR14155:SF627">
    <property type="entry name" value="OS06G0192800 PROTEIN"/>
    <property type="match status" value="1"/>
</dbReference>
<feature type="transmembrane region" description="Helical" evidence="6">
    <location>
        <begin position="301"/>
        <end position="322"/>
    </location>
</feature>
<feature type="region of interest" description="Disordered" evidence="5">
    <location>
        <begin position="501"/>
        <end position="566"/>
    </location>
</feature>
<evidence type="ECO:0000256" key="5">
    <source>
        <dbReference type="SAM" id="MobiDB-lite"/>
    </source>
</evidence>
<dbReference type="SMART" id="SM00744">
    <property type="entry name" value="RINGv"/>
    <property type="match status" value="1"/>
</dbReference>
<dbReference type="AlphaFoldDB" id="A0A4V1IPP1"/>
<evidence type="ECO:0000256" key="6">
    <source>
        <dbReference type="SAM" id="Phobius"/>
    </source>
</evidence>
<sequence length="566" mass="60499">MRSEIGYRESRCSAQHLFAIICFISDGSGDGTQTSIHPPLTHAKHLTGASNPNCDSLTLVGPHHSPSTLAAAMLYRTAHPVLLLLALSLLPLAASDNPLMVSLTVHFEILTPPAIDYGTATPSYSFHPPLLEWSLTAVDGFNSSDAIITGVVVDFGTGCGAPPSLPFAGNLPPNLVVTALISADPLANNASCTVPTRIRNALASNLQVTSVLLSSASEPVYLNSSAVPQLPSHSRFIPIFSIDDNYAAFLSSSARKAANSSAFTFANGMAISARSSVVVVVHTIPLQSQNFDTDNGVLGQWWFRPVVALAFFLVAALAVTSYHRENLRLRDRERTLVAQNASRLFRDPAPRRCRRRNVLTEEELTQYPITTYAEIKTDPDSPEDGPAGAFNPLAAPAAEHDSLPADTIRTDGSLSSVPADTIPTDVPLPSASADPAPPDEIDPDSIPACAICLEPFESPDRVRSLPCSHFFHVPCIDRWLTEKTAACPLCRISLKKPGAVKDLAEDEDEEAEDAEEGGEESAAQEPVDDGRPSVDHIELRIVHPGEDTDERGLQVVGPEPRGLDAA</sequence>
<protein>
    <recommendedName>
        <fullName evidence="7">RING-type domain-containing protein</fullName>
    </recommendedName>
</protein>
<dbReference type="InterPro" id="IPR013083">
    <property type="entry name" value="Znf_RING/FYVE/PHD"/>
</dbReference>
<evidence type="ECO:0000259" key="7">
    <source>
        <dbReference type="PROSITE" id="PS50089"/>
    </source>
</evidence>
<dbReference type="Gene3D" id="3.30.40.10">
    <property type="entry name" value="Zinc/RING finger domain, C3HC4 (zinc finger)"/>
    <property type="match status" value="1"/>
</dbReference>
<feature type="compositionally biased region" description="Acidic residues" evidence="5">
    <location>
        <begin position="504"/>
        <end position="519"/>
    </location>
</feature>
<evidence type="ECO:0000313" key="8">
    <source>
        <dbReference type="EMBL" id="RKO83737.1"/>
    </source>
</evidence>
<keyword evidence="2 4" id="KW-0863">Zinc-finger</keyword>
<dbReference type="GO" id="GO:0008270">
    <property type="term" value="F:zinc ion binding"/>
    <property type="evidence" value="ECO:0007669"/>
    <property type="project" value="UniProtKB-KW"/>
</dbReference>
<dbReference type="PROSITE" id="PS50089">
    <property type="entry name" value="ZF_RING_2"/>
    <property type="match status" value="1"/>
</dbReference>
<dbReference type="SMART" id="SM00184">
    <property type="entry name" value="RING"/>
    <property type="match status" value="1"/>
</dbReference>
<dbReference type="InterPro" id="IPR001841">
    <property type="entry name" value="Znf_RING"/>
</dbReference>
<proteinExistence type="predicted"/>
<keyword evidence="1" id="KW-0479">Metal-binding</keyword>
<accession>A0A4V1IPP1</accession>
<evidence type="ECO:0000256" key="3">
    <source>
        <dbReference type="ARBA" id="ARBA00022833"/>
    </source>
</evidence>
<dbReference type="PANTHER" id="PTHR14155">
    <property type="entry name" value="RING FINGER DOMAIN-CONTAINING"/>
    <property type="match status" value="1"/>
</dbReference>
<dbReference type="InterPro" id="IPR011016">
    <property type="entry name" value="Znf_RING-CH"/>
</dbReference>
<dbReference type="EMBL" id="ML000898">
    <property type="protein sequence ID" value="RKO83737.1"/>
    <property type="molecule type" value="Genomic_DNA"/>
</dbReference>
<dbReference type="OrthoDB" id="8062037at2759"/>
<gene>
    <name evidence="8" type="ORF">BDK51DRAFT_52027</name>
</gene>
<feature type="compositionally biased region" description="Low complexity" evidence="5">
    <location>
        <begin position="386"/>
        <end position="397"/>
    </location>
</feature>
<reference evidence="9" key="1">
    <citation type="journal article" date="2018" name="Nat. Microbiol.">
        <title>Leveraging single-cell genomics to expand the fungal tree of life.</title>
        <authorList>
            <person name="Ahrendt S.R."/>
            <person name="Quandt C.A."/>
            <person name="Ciobanu D."/>
            <person name="Clum A."/>
            <person name="Salamov A."/>
            <person name="Andreopoulos B."/>
            <person name="Cheng J.F."/>
            <person name="Woyke T."/>
            <person name="Pelin A."/>
            <person name="Henrissat B."/>
            <person name="Reynolds N.K."/>
            <person name="Benny G.L."/>
            <person name="Smith M.E."/>
            <person name="James T.Y."/>
            <person name="Grigoriev I.V."/>
        </authorList>
    </citation>
    <scope>NUCLEOTIDE SEQUENCE [LARGE SCALE GENOMIC DNA]</scope>
</reference>
<dbReference type="InterPro" id="IPR053238">
    <property type="entry name" value="RING-H2_zinc_finger"/>
</dbReference>
<evidence type="ECO:0000256" key="4">
    <source>
        <dbReference type="PROSITE-ProRule" id="PRU00175"/>
    </source>
</evidence>
<evidence type="ECO:0000313" key="9">
    <source>
        <dbReference type="Proteomes" id="UP000269721"/>
    </source>
</evidence>
<feature type="compositionally biased region" description="Basic and acidic residues" evidence="5">
    <location>
        <begin position="528"/>
        <end position="552"/>
    </location>
</feature>
<keyword evidence="9" id="KW-1185">Reference proteome</keyword>
<feature type="transmembrane region" description="Helical" evidence="6">
    <location>
        <begin position="262"/>
        <end position="281"/>
    </location>
</feature>
<dbReference type="Proteomes" id="UP000269721">
    <property type="component" value="Unassembled WGS sequence"/>
</dbReference>